<name>A0AAU7JYC6_9MICO</name>
<proteinExistence type="predicted"/>
<protein>
    <submittedName>
        <fullName evidence="1">Uncharacterized protein</fullName>
    </submittedName>
</protein>
<dbReference type="RefSeq" id="WP_406832938.1">
    <property type="nucleotide sequence ID" value="NZ_CP157483.1"/>
</dbReference>
<sequence length="202" mass="23009">MSHTAVTERYALRQKITMMVNRYEIRTVDASGNEGAVVAVAQQKRMALKEEVTFYSDESRSQRVFSFKARQRMDLGATYDVFDATGAPIGWFRKDFGKSLLRSSWHLGTPDGLEAFGTERNQKVAIVRRVWDLVPYVGEIPLPFLFHFDFAAPDGSVVLSSERKRSLRDRYDIRLPQASNGWQLDWRVGLAMAVALDALQSR</sequence>
<reference evidence="1" key="1">
    <citation type="submission" date="2024-05" db="EMBL/GenBank/DDBJ databases">
        <authorList>
            <person name="Kim S."/>
            <person name="Heo J."/>
            <person name="Choi H."/>
            <person name="Choi Y."/>
            <person name="Kwon S.-W."/>
            <person name="Kim Y."/>
        </authorList>
    </citation>
    <scope>NUCLEOTIDE SEQUENCE</scope>
    <source>
        <strain evidence="1">KACC 23699</strain>
    </source>
</reference>
<dbReference type="InterPro" id="IPR007612">
    <property type="entry name" value="LOR"/>
</dbReference>
<dbReference type="AlphaFoldDB" id="A0AAU7JYC6"/>
<evidence type="ECO:0000313" key="1">
    <source>
        <dbReference type="EMBL" id="XBO45437.1"/>
    </source>
</evidence>
<dbReference type="EMBL" id="CP157483">
    <property type="protein sequence ID" value="XBO45437.1"/>
    <property type="molecule type" value="Genomic_DNA"/>
</dbReference>
<dbReference type="Pfam" id="PF04525">
    <property type="entry name" value="LOR"/>
    <property type="match status" value="1"/>
</dbReference>
<gene>
    <name evidence="1" type="ORF">ABEG17_08925</name>
</gene>
<organism evidence="1">
    <name type="scientific">Pedococcus sp. KACC 23699</name>
    <dbReference type="NCBI Taxonomy" id="3149228"/>
    <lineage>
        <taxon>Bacteria</taxon>
        <taxon>Bacillati</taxon>
        <taxon>Actinomycetota</taxon>
        <taxon>Actinomycetes</taxon>
        <taxon>Micrococcales</taxon>
        <taxon>Intrasporangiaceae</taxon>
        <taxon>Pedococcus</taxon>
    </lineage>
</organism>
<accession>A0AAU7JYC6</accession>